<proteinExistence type="predicted"/>
<gene>
    <name evidence="1" type="ORF">AVDCRST_MAG84-5403</name>
</gene>
<dbReference type="EMBL" id="CADCTZ010001254">
    <property type="protein sequence ID" value="CAA9387277.1"/>
    <property type="molecule type" value="Genomic_DNA"/>
</dbReference>
<sequence>MNFVKQLSLKLKFFFGSLFYLKYVPHSFLYSRSRDRLERQFAPAPPCEGFNKPGKLIKAEPTQR</sequence>
<accession>A0A6J4NGA3</accession>
<organism evidence="1">
    <name type="scientific">uncultured Microcoleus sp</name>
    <dbReference type="NCBI Taxonomy" id="259945"/>
    <lineage>
        <taxon>Bacteria</taxon>
        <taxon>Bacillati</taxon>
        <taxon>Cyanobacteriota</taxon>
        <taxon>Cyanophyceae</taxon>
        <taxon>Oscillatoriophycideae</taxon>
        <taxon>Oscillatoriales</taxon>
        <taxon>Microcoleaceae</taxon>
        <taxon>Microcoleus</taxon>
        <taxon>environmental samples</taxon>
    </lineage>
</organism>
<evidence type="ECO:0000313" key="1">
    <source>
        <dbReference type="EMBL" id="CAA9387277.1"/>
    </source>
</evidence>
<dbReference type="AlphaFoldDB" id="A0A6J4NGA3"/>
<name>A0A6J4NGA3_9CYAN</name>
<reference evidence="1" key="1">
    <citation type="submission" date="2020-02" db="EMBL/GenBank/DDBJ databases">
        <authorList>
            <person name="Meier V. D."/>
        </authorList>
    </citation>
    <scope>NUCLEOTIDE SEQUENCE</scope>
    <source>
        <strain evidence="1">AVDCRST_MAG84</strain>
    </source>
</reference>
<feature type="non-terminal residue" evidence="1">
    <location>
        <position position="64"/>
    </location>
</feature>
<protein>
    <submittedName>
        <fullName evidence="1">Uncharacterized protein</fullName>
    </submittedName>
</protein>